<keyword evidence="4 8" id="KW-0812">Transmembrane</keyword>
<dbReference type="STRING" id="1183438.GKIL_0688"/>
<dbReference type="GO" id="GO:0005886">
    <property type="term" value="C:plasma membrane"/>
    <property type="evidence" value="ECO:0007669"/>
    <property type="project" value="TreeGrafter"/>
</dbReference>
<keyword evidence="3 10" id="KW-0132">Cell division</keyword>
<dbReference type="InterPro" id="IPR034746">
    <property type="entry name" value="POTRA"/>
</dbReference>
<evidence type="ECO:0000259" key="9">
    <source>
        <dbReference type="PROSITE" id="PS51779"/>
    </source>
</evidence>
<dbReference type="HOGENOM" id="CLU_085730_1_0_3"/>
<organism evidence="10 11">
    <name type="scientific">Gloeobacter kilaueensis (strain ATCC BAA-2537 / CCAP 1431/1 / ULC 316 / JS1)</name>
    <dbReference type="NCBI Taxonomy" id="1183438"/>
    <lineage>
        <taxon>Bacteria</taxon>
        <taxon>Bacillati</taxon>
        <taxon>Cyanobacteriota</taxon>
        <taxon>Cyanophyceae</taxon>
        <taxon>Gloeobacterales</taxon>
        <taxon>Gloeobacteraceae</taxon>
        <taxon>Gloeobacter</taxon>
    </lineage>
</organism>
<evidence type="ECO:0000256" key="6">
    <source>
        <dbReference type="ARBA" id="ARBA00023136"/>
    </source>
</evidence>
<evidence type="ECO:0000313" key="11">
    <source>
        <dbReference type="Proteomes" id="UP000017396"/>
    </source>
</evidence>
<dbReference type="Gene3D" id="3.10.20.310">
    <property type="entry name" value="membrane protein fhac"/>
    <property type="match status" value="1"/>
</dbReference>
<evidence type="ECO:0000256" key="7">
    <source>
        <dbReference type="ARBA" id="ARBA00023306"/>
    </source>
</evidence>
<evidence type="ECO:0000256" key="2">
    <source>
        <dbReference type="ARBA" id="ARBA00022475"/>
    </source>
</evidence>
<dbReference type="InterPro" id="IPR050487">
    <property type="entry name" value="FtsQ_DivIB"/>
</dbReference>
<dbReference type="GO" id="GO:0051301">
    <property type="term" value="P:cell division"/>
    <property type="evidence" value="ECO:0007669"/>
    <property type="project" value="UniProtKB-KW"/>
</dbReference>
<protein>
    <submittedName>
        <fullName evidence="10">Cell division protein FtsQ</fullName>
    </submittedName>
</protein>
<keyword evidence="2" id="KW-1003">Cell membrane</keyword>
<proteinExistence type="predicted"/>
<evidence type="ECO:0000313" key="10">
    <source>
        <dbReference type="EMBL" id="AGY56934.1"/>
    </source>
</evidence>
<evidence type="ECO:0000256" key="8">
    <source>
        <dbReference type="SAM" id="Phobius"/>
    </source>
</evidence>
<dbReference type="PANTHER" id="PTHR37820">
    <property type="entry name" value="CELL DIVISION PROTEIN DIVIB"/>
    <property type="match status" value="1"/>
</dbReference>
<feature type="domain" description="POTRA" evidence="9">
    <location>
        <begin position="54"/>
        <end position="123"/>
    </location>
</feature>
<keyword evidence="11" id="KW-1185">Reference proteome</keyword>
<evidence type="ECO:0000256" key="5">
    <source>
        <dbReference type="ARBA" id="ARBA00022989"/>
    </source>
</evidence>
<dbReference type="Pfam" id="PF08478">
    <property type="entry name" value="POTRA_1"/>
    <property type="match status" value="1"/>
</dbReference>
<dbReference type="PROSITE" id="PS51779">
    <property type="entry name" value="POTRA"/>
    <property type="match status" value="1"/>
</dbReference>
<name>U5QH47_GLOK1</name>
<evidence type="ECO:0000256" key="1">
    <source>
        <dbReference type="ARBA" id="ARBA00004370"/>
    </source>
</evidence>
<dbReference type="Proteomes" id="UP000017396">
    <property type="component" value="Chromosome"/>
</dbReference>
<accession>U5QH47</accession>
<evidence type="ECO:0000256" key="3">
    <source>
        <dbReference type="ARBA" id="ARBA00022618"/>
    </source>
</evidence>
<feature type="transmembrane region" description="Helical" evidence="8">
    <location>
        <begin position="22"/>
        <end position="46"/>
    </location>
</feature>
<dbReference type="AlphaFoldDB" id="U5QH47"/>
<dbReference type="OrthoDB" id="527430at2"/>
<keyword evidence="7" id="KW-0131">Cell cycle</keyword>
<dbReference type="eggNOG" id="COG1589">
    <property type="taxonomic scope" value="Bacteria"/>
</dbReference>
<sequence length="256" mass="29098">MTTVLSKSVLVARRQQFRRRRWLWRLLGLWRVLLAAGIAAGLVWLARTPLWQVRSAEAIKITGAQRLEAEQIQQVLALRYPLPVLAIRPEQLEARLLTELPVVSARVQRQLWPPSLSIDLEEREPVAGAPLPGKPGAIDATGVWIDLKRFGRFRHPQLTVWGYTADKAGSWKTLYPQVARSPLTIRVIDLRDPSDIVLRTELGEVHLGAFSAQFSTQLQQLDRMRDLIRRYPPAQVAFIDLRSSQLPVLRLRAPVP</sequence>
<keyword evidence="6 8" id="KW-0472">Membrane</keyword>
<dbReference type="PANTHER" id="PTHR37820:SF1">
    <property type="entry name" value="CELL DIVISION PROTEIN FTSQ"/>
    <property type="match status" value="1"/>
</dbReference>
<gene>
    <name evidence="10" type="primary">ftsQ</name>
    <name evidence="10" type="ORF">GKIL_0688</name>
</gene>
<dbReference type="EMBL" id="CP003587">
    <property type="protein sequence ID" value="AGY56934.1"/>
    <property type="molecule type" value="Genomic_DNA"/>
</dbReference>
<keyword evidence="5 8" id="KW-1133">Transmembrane helix</keyword>
<comment type="subcellular location">
    <subcellularLocation>
        <location evidence="1">Membrane</location>
    </subcellularLocation>
</comment>
<reference evidence="10 11" key="1">
    <citation type="journal article" date="2013" name="PLoS ONE">
        <title>Cultivation and Complete Genome Sequencing of Gloeobacter kilaueensis sp. nov., from a Lava Cave in Kilauea Caldera, Hawai'i.</title>
        <authorList>
            <person name="Saw J.H."/>
            <person name="Schatz M."/>
            <person name="Brown M.V."/>
            <person name="Kunkel D.D."/>
            <person name="Foster J.S."/>
            <person name="Shick H."/>
            <person name="Christensen S."/>
            <person name="Hou S."/>
            <person name="Wan X."/>
            <person name="Donachie S.P."/>
        </authorList>
    </citation>
    <scope>NUCLEOTIDE SEQUENCE [LARGE SCALE GENOMIC DNA]</scope>
    <source>
        <strain evidence="11">JS</strain>
    </source>
</reference>
<evidence type="ECO:0000256" key="4">
    <source>
        <dbReference type="ARBA" id="ARBA00022692"/>
    </source>
</evidence>
<dbReference type="RefSeq" id="WP_023171979.1">
    <property type="nucleotide sequence ID" value="NC_022600.1"/>
</dbReference>
<dbReference type="InterPro" id="IPR013685">
    <property type="entry name" value="POTRA_FtsQ_type"/>
</dbReference>
<dbReference type="KEGG" id="glj:GKIL_0688"/>